<reference evidence="1 2" key="1">
    <citation type="submission" date="2008-09" db="EMBL/GenBank/DDBJ databases">
        <authorList>
            <person name="Fulton L."/>
            <person name="Clifton S."/>
            <person name="Fulton B."/>
            <person name="Xu J."/>
            <person name="Minx P."/>
            <person name="Pepin K.H."/>
            <person name="Johnson M."/>
            <person name="Thiruvilangam P."/>
            <person name="Bhonagiri V."/>
            <person name="Nash W.E."/>
            <person name="Mardis E.R."/>
            <person name="Wilson R.K."/>
        </authorList>
    </citation>
    <scope>NUCLEOTIDE SEQUENCE [LARGE SCALE GENOMIC DNA]</scope>
    <source>
        <strain evidence="1 2">DSM 7454</strain>
    </source>
</reference>
<accession>B6W9W2</accession>
<sequence length="39" mass="5025">MKNRQSPLQKEIPEVYYIWRYTHWMRSIDLILFLHKIYN</sequence>
<protein>
    <submittedName>
        <fullName evidence="1">Uncharacterized protein</fullName>
    </submittedName>
</protein>
<comment type="caution">
    <text evidence="1">The sequence shown here is derived from an EMBL/GenBank/DDBJ whole genome shotgun (WGS) entry which is preliminary data.</text>
</comment>
<dbReference type="STRING" id="561177.ANHYDRO_01388"/>
<gene>
    <name evidence="1" type="ORF">ANHYDRO_01388</name>
</gene>
<dbReference type="Proteomes" id="UP000005451">
    <property type="component" value="Unassembled WGS sequence"/>
</dbReference>
<evidence type="ECO:0000313" key="1">
    <source>
        <dbReference type="EMBL" id="EEB35722.1"/>
    </source>
</evidence>
<dbReference type="EMBL" id="ABXA01000036">
    <property type="protein sequence ID" value="EEB35722.1"/>
    <property type="molecule type" value="Genomic_DNA"/>
</dbReference>
<name>B6W9W2_9FIRM</name>
<organism evidence="1 2">
    <name type="scientific">Anaerococcus hydrogenalis DSM 7454</name>
    <dbReference type="NCBI Taxonomy" id="561177"/>
    <lineage>
        <taxon>Bacteria</taxon>
        <taxon>Bacillati</taxon>
        <taxon>Bacillota</taxon>
        <taxon>Tissierellia</taxon>
        <taxon>Tissierellales</taxon>
        <taxon>Peptoniphilaceae</taxon>
        <taxon>Anaerococcus</taxon>
    </lineage>
</organism>
<dbReference type="AlphaFoldDB" id="B6W9W2"/>
<evidence type="ECO:0000313" key="2">
    <source>
        <dbReference type="Proteomes" id="UP000005451"/>
    </source>
</evidence>
<proteinExistence type="predicted"/>
<reference evidence="1 2" key="2">
    <citation type="submission" date="2008-10" db="EMBL/GenBank/DDBJ databases">
        <title>Draft genome sequence of Anaerococcus hydrogenalis (DSM 7454).</title>
        <authorList>
            <person name="Sudarsanam P."/>
            <person name="Ley R."/>
            <person name="Guruge J."/>
            <person name="Turnbaugh P.J."/>
            <person name="Mahowald M."/>
            <person name="Liep D."/>
            <person name="Gordon J."/>
        </authorList>
    </citation>
    <scope>NUCLEOTIDE SEQUENCE [LARGE SCALE GENOMIC DNA]</scope>
    <source>
        <strain evidence="1 2">DSM 7454</strain>
    </source>
</reference>